<accession>W2S4N8</accession>
<dbReference type="FunCoup" id="W2S4N8">
    <property type="interactions" value="47"/>
</dbReference>
<dbReference type="InParanoid" id="W2S4N8"/>
<dbReference type="GeneID" id="19970155"/>
<dbReference type="PANTHER" id="PTHR31316:SF0">
    <property type="entry name" value="SECRETED BETA-GLUCOSIDASE SIM1-RELATED"/>
    <property type="match status" value="1"/>
</dbReference>
<dbReference type="GO" id="GO:0009986">
    <property type="term" value="C:cell surface"/>
    <property type="evidence" value="ECO:0007669"/>
    <property type="project" value="TreeGrafter"/>
</dbReference>
<dbReference type="GO" id="GO:0031505">
    <property type="term" value="P:fungal-type cell wall organization"/>
    <property type="evidence" value="ECO:0007669"/>
    <property type="project" value="TreeGrafter"/>
</dbReference>
<evidence type="ECO:0000256" key="2">
    <source>
        <dbReference type="ARBA" id="ARBA00010579"/>
    </source>
</evidence>
<dbReference type="EMBL" id="KB822718">
    <property type="protein sequence ID" value="ETN43657.1"/>
    <property type="molecule type" value="Genomic_DNA"/>
</dbReference>
<evidence type="ECO:0000256" key="8">
    <source>
        <dbReference type="ARBA" id="ARBA00023295"/>
    </source>
</evidence>
<dbReference type="RefSeq" id="XP_008715393.1">
    <property type="nucleotide sequence ID" value="XM_008717171.1"/>
</dbReference>
<evidence type="ECO:0000256" key="7">
    <source>
        <dbReference type="ARBA" id="ARBA00023277"/>
    </source>
</evidence>
<dbReference type="GO" id="GO:0000272">
    <property type="term" value="P:polysaccharide catabolic process"/>
    <property type="evidence" value="ECO:0007669"/>
    <property type="project" value="UniProtKB-KW"/>
</dbReference>
<keyword evidence="13" id="KW-1185">Reference proteome</keyword>
<dbReference type="Pfam" id="PF03856">
    <property type="entry name" value="SUN"/>
    <property type="match status" value="1"/>
</dbReference>
<keyword evidence="4" id="KW-0964">Secreted</keyword>
<evidence type="ECO:0000256" key="6">
    <source>
        <dbReference type="ARBA" id="ARBA00022801"/>
    </source>
</evidence>
<gene>
    <name evidence="12" type="ORF">HMPREF1541_02816</name>
</gene>
<evidence type="ECO:0000256" key="1">
    <source>
        <dbReference type="ARBA" id="ARBA00004191"/>
    </source>
</evidence>
<keyword evidence="9" id="KW-0961">Cell wall biogenesis/degradation</keyword>
<feature type="compositionally biased region" description="Low complexity" evidence="11">
    <location>
        <begin position="96"/>
        <end position="106"/>
    </location>
</feature>
<dbReference type="VEuPathDB" id="FungiDB:HMPREF1541_02816"/>
<evidence type="ECO:0000256" key="4">
    <source>
        <dbReference type="ARBA" id="ARBA00022525"/>
    </source>
</evidence>
<keyword evidence="6" id="KW-0378">Hydrolase</keyword>
<evidence type="ECO:0000313" key="12">
    <source>
        <dbReference type="EMBL" id="ETN43657.1"/>
    </source>
</evidence>
<evidence type="ECO:0000256" key="10">
    <source>
        <dbReference type="ARBA" id="ARBA00023326"/>
    </source>
</evidence>
<keyword evidence="5" id="KW-0732">Signal</keyword>
<comment type="similarity">
    <text evidence="2">Belongs to the SUN family.</text>
</comment>
<keyword evidence="7" id="KW-0119">Carbohydrate metabolism</keyword>
<dbReference type="HOGENOM" id="CLU_033459_1_0_1"/>
<feature type="compositionally biased region" description="Gly residues" evidence="11">
    <location>
        <begin position="109"/>
        <end position="131"/>
    </location>
</feature>
<comment type="subcellular location">
    <subcellularLocation>
        <location evidence="1">Secreted</location>
        <location evidence="1">Cell wall</location>
    </subcellularLocation>
</comment>
<evidence type="ECO:0000313" key="13">
    <source>
        <dbReference type="Proteomes" id="UP000030752"/>
    </source>
</evidence>
<dbReference type="STRING" id="1220924.W2S4N8"/>
<dbReference type="OrthoDB" id="5339822at2759"/>
<feature type="region of interest" description="Disordered" evidence="11">
    <location>
        <begin position="88"/>
        <end position="139"/>
    </location>
</feature>
<dbReference type="GO" id="GO:0009277">
    <property type="term" value="C:fungal-type cell wall"/>
    <property type="evidence" value="ECO:0007669"/>
    <property type="project" value="TreeGrafter"/>
</dbReference>
<keyword evidence="8" id="KW-0326">Glycosidase</keyword>
<proteinExistence type="inferred from homology"/>
<dbReference type="PANTHER" id="PTHR31316">
    <property type="entry name" value="BETA-GLUCOSIDASE-LIKE PROTEIN NCA3, MITOCHONDRIAL-RELATED"/>
    <property type="match status" value="1"/>
</dbReference>
<dbReference type="AlphaFoldDB" id="W2S4N8"/>
<dbReference type="eggNOG" id="ENOG502QPVV">
    <property type="taxonomic scope" value="Eukaryota"/>
</dbReference>
<evidence type="ECO:0000256" key="3">
    <source>
        <dbReference type="ARBA" id="ARBA00022512"/>
    </source>
</evidence>
<evidence type="ECO:0000256" key="9">
    <source>
        <dbReference type="ARBA" id="ARBA00023316"/>
    </source>
</evidence>
<sequence length="414" mass="42148">MKRYLIAAAAVAAAASPHLHKHRHLHDLNERDLPTVTDAVATATVYEITGTQIAKDAACAGVASGKFTWKNPADAAICAAAASSAAPTAPAPPASASPSASPGAEAGQFYGGPAGGGHGGAAGSGGSGGSGWTDSGATGIDADFPDGQLDCGTFPSQYGALPVSYLGMNGWIGLQDVGSNNGGPIHTIHTLLSGDNCREGVMCSYACPAGYTKTQWPQTQGATGQSVGGLSCSGGKLRLTNPGLSSKLCMAGQGGVQAQNNAGQVVSICRTDYPGTEAETVPVALQPGQSQPLNNPNADTGYKWQGKDTSAQYYLNPIGVGPEKACQWGDGSQPIGNWAPINFGVGYKGGKTWLSIFQNKPTTLQKYQGRVELKGDLSDKCYYENGKFYGATGPNDDGCTVAVNSGTATYIISS</sequence>
<dbReference type="InterPro" id="IPR051526">
    <property type="entry name" value="Beta-Glucosidase_SUN"/>
</dbReference>
<evidence type="ECO:0000256" key="5">
    <source>
        <dbReference type="ARBA" id="ARBA00022729"/>
    </source>
</evidence>
<dbReference type="Proteomes" id="UP000030752">
    <property type="component" value="Unassembled WGS sequence"/>
</dbReference>
<name>W2S4N8_CYPE1</name>
<evidence type="ECO:0008006" key="14">
    <source>
        <dbReference type="Google" id="ProtNLM"/>
    </source>
</evidence>
<protein>
    <recommendedName>
        <fullName evidence="14">SUN domain-containing protein</fullName>
    </recommendedName>
</protein>
<keyword evidence="10" id="KW-0624">Polysaccharide degradation</keyword>
<evidence type="ECO:0000256" key="11">
    <source>
        <dbReference type="SAM" id="MobiDB-lite"/>
    </source>
</evidence>
<dbReference type="InterPro" id="IPR005556">
    <property type="entry name" value="SUN"/>
</dbReference>
<keyword evidence="3" id="KW-0134">Cell wall</keyword>
<organism evidence="12 13">
    <name type="scientific">Cyphellophora europaea (strain CBS 101466)</name>
    <name type="common">Phialophora europaea</name>
    <dbReference type="NCBI Taxonomy" id="1220924"/>
    <lineage>
        <taxon>Eukaryota</taxon>
        <taxon>Fungi</taxon>
        <taxon>Dikarya</taxon>
        <taxon>Ascomycota</taxon>
        <taxon>Pezizomycotina</taxon>
        <taxon>Eurotiomycetes</taxon>
        <taxon>Chaetothyriomycetidae</taxon>
        <taxon>Chaetothyriales</taxon>
        <taxon>Cyphellophoraceae</taxon>
        <taxon>Cyphellophora</taxon>
    </lineage>
</organism>
<dbReference type="GO" id="GO:0016798">
    <property type="term" value="F:hydrolase activity, acting on glycosyl bonds"/>
    <property type="evidence" value="ECO:0007669"/>
    <property type="project" value="UniProtKB-KW"/>
</dbReference>
<reference evidence="12 13" key="1">
    <citation type="submission" date="2013-03" db="EMBL/GenBank/DDBJ databases">
        <title>The Genome Sequence of Phialophora europaea CBS 101466.</title>
        <authorList>
            <consortium name="The Broad Institute Genomics Platform"/>
            <person name="Cuomo C."/>
            <person name="de Hoog S."/>
            <person name="Gorbushina A."/>
            <person name="Walker B."/>
            <person name="Young S.K."/>
            <person name="Zeng Q."/>
            <person name="Gargeya S."/>
            <person name="Fitzgerald M."/>
            <person name="Haas B."/>
            <person name="Abouelleil A."/>
            <person name="Allen A.W."/>
            <person name="Alvarado L."/>
            <person name="Arachchi H.M."/>
            <person name="Berlin A.M."/>
            <person name="Chapman S.B."/>
            <person name="Gainer-Dewar J."/>
            <person name="Goldberg J."/>
            <person name="Griggs A."/>
            <person name="Gujja S."/>
            <person name="Hansen M."/>
            <person name="Howarth C."/>
            <person name="Imamovic A."/>
            <person name="Ireland A."/>
            <person name="Larimer J."/>
            <person name="McCowan C."/>
            <person name="Murphy C."/>
            <person name="Pearson M."/>
            <person name="Poon T.W."/>
            <person name="Priest M."/>
            <person name="Roberts A."/>
            <person name="Saif S."/>
            <person name="Shea T."/>
            <person name="Sisk P."/>
            <person name="Sykes S."/>
            <person name="Wortman J."/>
            <person name="Nusbaum C."/>
            <person name="Birren B."/>
        </authorList>
    </citation>
    <scope>NUCLEOTIDE SEQUENCE [LARGE SCALE GENOMIC DNA]</scope>
    <source>
        <strain evidence="12 13">CBS 101466</strain>
    </source>
</reference>